<accession>A0A6B9QRG9</accession>
<evidence type="ECO:0000256" key="1">
    <source>
        <dbReference type="ARBA" id="ARBA00004123"/>
    </source>
</evidence>
<dbReference type="Gene3D" id="1.10.10.60">
    <property type="entry name" value="Homeodomain-like"/>
    <property type="match status" value="3"/>
</dbReference>
<reference evidence="11" key="1">
    <citation type="journal article" date="2020" name="PeerJ">
        <title>The R2R3-MYB transcription factor family in Taxus chinensis: Identification, characterization, expression profiling and posttranscriptional regulation analysis.</title>
        <authorList>
            <person name="Hu X."/>
            <person name="Zhang L."/>
            <person name="Shao F."/>
            <person name="Qiu D."/>
            <person name="Wilson I.W."/>
        </authorList>
    </citation>
    <scope>NUCLEOTIDE SEQUENCE</scope>
</reference>
<feature type="compositionally biased region" description="Polar residues" evidence="8">
    <location>
        <begin position="20"/>
        <end position="31"/>
    </location>
</feature>
<feature type="domain" description="Myb-like" evidence="9">
    <location>
        <begin position="131"/>
        <end position="182"/>
    </location>
</feature>
<dbReference type="Pfam" id="PF00249">
    <property type="entry name" value="Myb_DNA-binding"/>
    <property type="match status" value="3"/>
</dbReference>
<feature type="domain" description="Myb-like" evidence="9">
    <location>
        <begin position="183"/>
        <end position="234"/>
    </location>
</feature>
<dbReference type="PROSITE" id="PS51294">
    <property type="entry name" value="HTH_MYB"/>
    <property type="match status" value="3"/>
</dbReference>
<dbReference type="EMBL" id="MN906747">
    <property type="protein sequence ID" value="QHG11500.1"/>
    <property type="molecule type" value="mRNA"/>
</dbReference>
<dbReference type="FunFam" id="1.10.10.60:FF:000324">
    <property type="entry name" value="Transcription factor MYB3R-2"/>
    <property type="match status" value="1"/>
</dbReference>
<proteinExistence type="evidence at transcript level"/>
<feature type="domain" description="Myb-like" evidence="9">
    <location>
        <begin position="235"/>
        <end position="285"/>
    </location>
</feature>
<dbReference type="GO" id="GO:0005634">
    <property type="term" value="C:nucleus"/>
    <property type="evidence" value="ECO:0007669"/>
    <property type="project" value="UniProtKB-SubCell"/>
</dbReference>
<dbReference type="FunFam" id="1.10.10.60:FF:000016">
    <property type="entry name" value="Transcriptional activator Myb isoform A"/>
    <property type="match status" value="1"/>
</dbReference>
<dbReference type="CDD" id="cd00167">
    <property type="entry name" value="SANT"/>
    <property type="match status" value="3"/>
</dbReference>
<dbReference type="PROSITE" id="PS50090">
    <property type="entry name" value="MYB_LIKE"/>
    <property type="match status" value="3"/>
</dbReference>
<name>A0A6B9QRG9_TAXCH</name>
<feature type="compositionally biased region" description="Basic and acidic residues" evidence="8">
    <location>
        <begin position="1"/>
        <end position="15"/>
    </location>
</feature>
<evidence type="ECO:0000313" key="11">
    <source>
        <dbReference type="EMBL" id="QHG11500.1"/>
    </source>
</evidence>
<dbReference type="SUPFAM" id="SSF46689">
    <property type="entry name" value="Homeodomain-like"/>
    <property type="match status" value="2"/>
</dbReference>
<feature type="domain" description="HTH myb-type" evidence="10">
    <location>
        <begin position="136"/>
        <end position="182"/>
    </location>
</feature>
<dbReference type="SMART" id="SM00717">
    <property type="entry name" value="SANT"/>
    <property type="match status" value="3"/>
</dbReference>
<dbReference type="InterPro" id="IPR009057">
    <property type="entry name" value="Homeodomain-like_sf"/>
</dbReference>
<keyword evidence="7" id="KW-0175">Coiled coil</keyword>
<evidence type="ECO:0000256" key="7">
    <source>
        <dbReference type="SAM" id="Coils"/>
    </source>
</evidence>
<feature type="compositionally biased region" description="Polar residues" evidence="8">
    <location>
        <begin position="98"/>
        <end position="109"/>
    </location>
</feature>
<dbReference type="AlphaFoldDB" id="A0A6B9QRG9"/>
<dbReference type="FunFam" id="1.10.10.60:FF:000010">
    <property type="entry name" value="Transcriptional activator Myb isoform A"/>
    <property type="match status" value="1"/>
</dbReference>
<dbReference type="GO" id="GO:0000978">
    <property type="term" value="F:RNA polymerase II cis-regulatory region sequence-specific DNA binding"/>
    <property type="evidence" value="ECO:0007669"/>
    <property type="project" value="TreeGrafter"/>
</dbReference>
<organism evidence="11">
    <name type="scientific">Taxus chinensis</name>
    <name type="common">Chinese yew</name>
    <name type="synonym">Taxus wallichiana var. chinensis</name>
    <dbReference type="NCBI Taxonomy" id="29808"/>
    <lineage>
        <taxon>Eukaryota</taxon>
        <taxon>Viridiplantae</taxon>
        <taxon>Streptophyta</taxon>
        <taxon>Embryophyta</taxon>
        <taxon>Tracheophyta</taxon>
        <taxon>Spermatophyta</taxon>
        <taxon>Pinopsida</taxon>
        <taxon>Pinidae</taxon>
        <taxon>Conifers II</taxon>
        <taxon>Cupressales</taxon>
        <taxon>Taxaceae</taxon>
        <taxon>Taxus</taxon>
    </lineage>
</organism>
<evidence type="ECO:0000259" key="9">
    <source>
        <dbReference type="PROSITE" id="PS50090"/>
    </source>
</evidence>
<evidence type="ECO:0000256" key="5">
    <source>
        <dbReference type="ARBA" id="ARBA00023163"/>
    </source>
</evidence>
<evidence type="ECO:0000256" key="8">
    <source>
        <dbReference type="SAM" id="MobiDB-lite"/>
    </source>
</evidence>
<feature type="coiled-coil region" evidence="7">
    <location>
        <begin position="1006"/>
        <end position="1047"/>
    </location>
</feature>
<evidence type="ECO:0000256" key="3">
    <source>
        <dbReference type="ARBA" id="ARBA00023015"/>
    </source>
</evidence>
<dbReference type="PANTHER" id="PTHR45614:SF232">
    <property type="entry name" value="TRANSCRIPTION FACTOR MYB3R-2"/>
    <property type="match status" value="1"/>
</dbReference>
<keyword evidence="2" id="KW-0677">Repeat</keyword>
<sequence>MRIELGRGKARRAEMEVEQEQGSAQAETAKTTAELDRAVVAVMLKPKKGRPRKDKEHVLEQGQQMRMDYGQGVELGKEELEGTGVRRDGGSSAKNDKNNGASCSSQSVESLDIDSPVKGLPPVKGPTGGPQRRSSKGGWTEEEDEILRRAVQCYNGKNWKRIAQYFPNRTDVQCLHRWQKVINPNLIKGPWTKEEDNKIVELVQKYGVKKWSFISQFLPGRIGKQCRERWFNHLNPEIKKDAWSQEEELALIRAHQVYGNKWAEIAKYLPGRTDNAIKNHWHSSAKRKIASYLASGLLAELPELPGFDLPMVSFSGVEVSTPMPASGPFMEELSNFNLQSPCKRTNLPVSVDRAVTAEQCGHKRSDMHKTTDTWKLGNRLDNLFNTTLSPISKADYCMLLASEGMLPSTSHPMSELSVSASSYQPREFPDSENIRRGNECYFSSPIKHTSAVKISGGAATLSGAECRTPASYACQQSRSIEPDLSSPTIHGLNINMQEKRTGNLPLGVSAVDGMVASDMKDVCHLAQEKSPNSNFPIYEVPQQCNGAASFITSDAISGGGCTCQTCSSFDSQQMVASATSSIHFYPGGSVNEKEPEMVLRNAAKSFTSTPSILRKRPRYAPAPLQTTNDEKKVGKVTENEKFCSSNGFLASQDTHLKNCSNETNVNGASPLSTGNTTLITQLNCIEKGSSSVVKLIENELGCCELSEEIEINENFCDLDAAKHASTFGGNDMHVHAVRYLDPPEEQANGKIVPDNETEEFALLDADALHETVKPTPLQNIKISEVLEQNLKGQKYCCPARDKASKIGILNAPKIISSPLPGKNVEVSDKLVEFEGDLECMPSNLCGSKDSGAAMGTSMSQTSTTTASSGHVNHIFNNYLENDISDLDKCNVVRDKVNFGNGLGAPIISKSSTCDTSLLVEIGSSNPVTEVEERVNDVIQSTEHLNDYVSSTYMEAENLLTAEAENETTKQASPPGLDFMVMLTEDESDCKENVFISQQNLEGEDSAQSLYQSVAKAKAKAEILEGENAELRATMKALKEQLSSYDSLILYPTYSKKLAAYPASQQPMLELAMKANFYKSRHEIQQKIKEGTAVATGRSIDKSEEDSSQLQ</sequence>
<dbReference type="InterPro" id="IPR001005">
    <property type="entry name" value="SANT/Myb"/>
</dbReference>
<evidence type="ECO:0000256" key="4">
    <source>
        <dbReference type="ARBA" id="ARBA00023125"/>
    </source>
</evidence>
<keyword evidence="5" id="KW-0804">Transcription</keyword>
<feature type="compositionally biased region" description="Basic and acidic residues" evidence="8">
    <location>
        <begin position="75"/>
        <end position="97"/>
    </location>
</feature>
<feature type="region of interest" description="Disordered" evidence="8">
    <location>
        <begin position="1089"/>
        <end position="1110"/>
    </location>
</feature>
<feature type="domain" description="HTH myb-type" evidence="10">
    <location>
        <begin position="183"/>
        <end position="238"/>
    </location>
</feature>
<feature type="domain" description="HTH myb-type" evidence="10">
    <location>
        <begin position="239"/>
        <end position="289"/>
    </location>
</feature>
<evidence type="ECO:0000259" key="10">
    <source>
        <dbReference type="PROSITE" id="PS51294"/>
    </source>
</evidence>
<evidence type="ECO:0000256" key="2">
    <source>
        <dbReference type="ARBA" id="ARBA00022737"/>
    </source>
</evidence>
<feature type="region of interest" description="Disordered" evidence="8">
    <location>
        <begin position="1"/>
        <end position="141"/>
    </location>
</feature>
<keyword evidence="3" id="KW-0805">Transcription regulation</keyword>
<keyword evidence="6" id="KW-0539">Nucleus</keyword>
<evidence type="ECO:0000256" key="6">
    <source>
        <dbReference type="ARBA" id="ARBA00023242"/>
    </source>
</evidence>
<dbReference type="InterPro" id="IPR050560">
    <property type="entry name" value="MYB_TF"/>
</dbReference>
<dbReference type="PANTHER" id="PTHR45614">
    <property type="entry name" value="MYB PROTEIN-RELATED"/>
    <property type="match status" value="1"/>
</dbReference>
<dbReference type="InterPro" id="IPR017930">
    <property type="entry name" value="Myb_dom"/>
</dbReference>
<comment type="subcellular location">
    <subcellularLocation>
        <location evidence="1">Nucleus</location>
    </subcellularLocation>
</comment>
<dbReference type="GO" id="GO:0000981">
    <property type="term" value="F:DNA-binding transcription factor activity, RNA polymerase II-specific"/>
    <property type="evidence" value="ECO:0007669"/>
    <property type="project" value="TreeGrafter"/>
</dbReference>
<protein>
    <submittedName>
        <fullName evidence="11">R2R3-MYB transcription factor 72</fullName>
    </submittedName>
</protein>
<keyword evidence="4" id="KW-0238">DNA-binding</keyword>